<feature type="transmembrane region" description="Helical" evidence="8">
    <location>
        <begin position="70"/>
        <end position="88"/>
    </location>
</feature>
<feature type="transmembrane region" description="Helical" evidence="8">
    <location>
        <begin position="186"/>
        <end position="203"/>
    </location>
</feature>
<feature type="transmembrane region" description="Helical" evidence="8">
    <location>
        <begin position="215"/>
        <end position="236"/>
    </location>
</feature>
<dbReference type="Pfam" id="PF01925">
    <property type="entry name" value="TauE"/>
    <property type="match status" value="1"/>
</dbReference>
<dbReference type="KEGG" id="ccu:Ccur_13510"/>
<dbReference type="GO" id="GO:0005886">
    <property type="term" value="C:plasma membrane"/>
    <property type="evidence" value="ECO:0007669"/>
    <property type="project" value="UniProtKB-SubCell"/>
</dbReference>
<name>C7ML79_CRYCD</name>
<dbReference type="PANTHER" id="PTHR30269:SF38">
    <property type="entry name" value="SULFITE EXPORTER TAUE_SAFE"/>
    <property type="match status" value="1"/>
</dbReference>
<dbReference type="Proteomes" id="UP000000954">
    <property type="component" value="Chromosome"/>
</dbReference>
<keyword evidence="4 8" id="KW-1003">Cell membrane</keyword>
<evidence type="ECO:0000256" key="7">
    <source>
        <dbReference type="ARBA" id="ARBA00023136"/>
    </source>
</evidence>
<evidence type="ECO:0000313" key="9">
    <source>
        <dbReference type="EMBL" id="ACU95026.1"/>
    </source>
</evidence>
<keyword evidence="7 8" id="KW-0472">Membrane</keyword>
<dbReference type="EMBL" id="CP001682">
    <property type="protein sequence ID" value="ACU95026.1"/>
    <property type="molecule type" value="Genomic_DNA"/>
</dbReference>
<feature type="transmembrane region" description="Helical" evidence="8">
    <location>
        <begin position="94"/>
        <end position="109"/>
    </location>
</feature>
<dbReference type="AlphaFoldDB" id="C7ML79"/>
<dbReference type="HOGENOM" id="CLU_054750_5_0_11"/>
<keyword evidence="5 8" id="KW-0812">Transmembrane</keyword>
<evidence type="ECO:0000256" key="3">
    <source>
        <dbReference type="ARBA" id="ARBA00022448"/>
    </source>
</evidence>
<keyword evidence="3" id="KW-0813">Transport</keyword>
<keyword evidence="10" id="KW-1185">Reference proteome</keyword>
<keyword evidence="6 8" id="KW-1133">Transmembrane helix</keyword>
<dbReference type="InterPro" id="IPR002781">
    <property type="entry name" value="TM_pro_TauE-like"/>
</dbReference>
<comment type="subcellular location">
    <subcellularLocation>
        <location evidence="1 8">Cell membrane</location>
        <topology evidence="1 8">Multi-pass membrane protein</topology>
    </subcellularLocation>
</comment>
<organism evidence="9 10">
    <name type="scientific">Cryptobacterium curtum (strain ATCC 700683 / DSM 15641 / CCUG 43107 / 12-3)</name>
    <dbReference type="NCBI Taxonomy" id="469378"/>
    <lineage>
        <taxon>Bacteria</taxon>
        <taxon>Bacillati</taxon>
        <taxon>Actinomycetota</taxon>
        <taxon>Coriobacteriia</taxon>
        <taxon>Eggerthellales</taxon>
        <taxon>Eggerthellaceae</taxon>
        <taxon>Cryptobacterium</taxon>
    </lineage>
</organism>
<dbReference type="eggNOG" id="COG0730">
    <property type="taxonomic scope" value="Bacteria"/>
</dbReference>
<sequence length="237" mass="25554">MFLYIAALLIANTIQGITGFAGNVLAMPPVAVVLGVDTARTALNVLGVVSGLFMTIWFRQHIIWREVGRIIAYIMPGIIAGIAIYRIFPADNLLAAYGLVVALIGAWYLRGKRKRILPRPAMAAVIFAAGVMQGMFVSGGPLLVIYAVTILRNKEAFRATLSAVWCILNLFILADIMWEGTLTPDVIHYSLIGVVPVLAATIIGGELQKRVSQSAFMKLTYLLLIASGASLIVRALA</sequence>
<protein>
    <recommendedName>
        <fullName evidence="8">Probable membrane transporter protein</fullName>
    </recommendedName>
</protein>
<feature type="transmembrane region" description="Helical" evidence="8">
    <location>
        <begin position="40"/>
        <end position="58"/>
    </location>
</feature>
<gene>
    <name evidence="9" type="ordered locus">Ccur_13510</name>
</gene>
<evidence type="ECO:0000256" key="1">
    <source>
        <dbReference type="ARBA" id="ARBA00004651"/>
    </source>
</evidence>
<evidence type="ECO:0000256" key="4">
    <source>
        <dbReference type="ARBA" id="ARBA00022475"/>
    </source>
</evidence>
<comment type="similarity">
    <text evidence="2 8">Belongs to the 4-toluene sulfonate uptake permease (TSUP) (TC 2.A.102) family.</text>
</comment>
<proteinExistence type="inferred from homology"/>
<accession>C7ML79</accession>
<dbReference type="STRING" id="469378.Ccur_13510"/>
<evidence type="ECO:0000313" key="10">
    <source>
        <dbReference type="Proteomes" id="UP000000954"/>
    </source>
</evidence>
<evidence type="ECO:0000256" key="2">
    <source>
        <dbReference type="ARBA" id="ARBA00009142"/>
    </source>
</evidence>
<dbReference type="PANTHER" id="PTHR30269">
    <property type="entry name" value="TRANSMEMBRANE PROTEIN YFCA"/>
    <property type="match status" value="1"/>
</dbReference>
<evidence type="ECO:0000256" key="5">
    <source>
        <dbReference type="ARBA" id="ARBA00022692"/>
    </source>
</evidence>
<dbReference type="RefSeq" id="WP_015778889.1">
    <property type="nucleotide sequence ID" value="NC_013170.1"/>
</dbReference>
<evidence type="ECO:0000256" key="8">
    <source>
        <dbReference type="RuleBase" id="RU363041"/>
    </source>
</evidence>
<feature type="transmembrane region" description="Helical" evidence="8">
    <location>
        <begin position="121"/>
        <end position="150"/>
    </location>
</feature>
<feature type="transmembrane region" description="Helical" evidence="8">
    <location>
        <begin position="156"/>
        <end position="174"/>
    </location>
</feature>
<reference evidence="9 10" key="1">
    <citation type="journal article" date="2009" name="Stand. Genomic Sci.">
        <title>Complete genome sequence of Cryptobacterium curtum type strain (12-3).</title>
        <authorList>
            <person name="Mavrommatis K."/>
            <person name="Pukall R."/>
            <person name="Rohde C."/>
            <person name="Chen F."/>
            <person name="Sims D."/>
            <person name="Brettin T."/>
            <person name="Kuske C."/>
            <person name="Detter J.C."/>
            <person name="Han C."/>
            <person name="Lapidus A."/>
            <person name="Copeland A."/>
            <person name="Glavina Del Rio T."/>
            <person name="Nolan M."/>
            <person name="Lucas S."/>
            <person name="Tice H."/>
            <person name="Cheng J.F."/>
            <person name="Bruce D."/>
            <person name="Goodwin L."/>
            <person name="Pitluck S."/>
            <person name="Ovchinnikova G."/>
            <person name="Pati A."/>
            <person name="Ivanova N."/>
            <person name="Chen A."/>
            <person name="Palaniappan K."/>
            <person name="Chain P."/>
            <person name="D'haeseleer P."/>
            <person name="Goker M."/>
            <person name="Bristow J."/>
            <person name="Eisen J.A."/>
            <person name="Markowitz V."/>
            <person name="Hugenholtz P."/>
            <person name="Rohde M."/>
            <person name="Klenk H.P."/>
            <person name="Kyrpides N.C."/>
        </authorList>
    </citation>
    <scope>NUCLEOTIDE SEQUENCE [LARGE SCALE GENOMIC DNA]</scope>
    <source>
        <strain evidence="10">ATCC 700683 / DSM 15641 / 12-3</strain>
    </source>
</reference>
<evidence type="ECO:0000256" key="6">
    <source>
        <dbReference type="ARBA" id="ARBA00022989"/>
    </source>
</evidence>
<dbReference type="InterPro" id="IPR052017">
    <property type="entry name" value="TSUP"/>
</dbReference>